<sequence>MRGSTAGVADNIINPKMSFHNILLELLDTFYGSLIIAPLVVGYWRGTWNLSGIYLYPSNQTISCIYSLSIGIIGHLFFTLFQNSFTHYFNPDKNRLIFYIISRLYTIIYGAICVNTWRGGWQLIDLYLSTNITITIVITFTCTILLALIKGIRNLAATPFVICCDTRQDYFLIPTYFKKTGSRDPALYVLDCIFSVLVIGSLVVFVWRGLWVLLDLLLFPEEPSLSAFGSLFIGYGIVGVTFSLQPLMRYACDRLEGFWRVAVADIFLFLSFVGTVNVWRGVWWLLDIYFIPENKVLSDWITHGVSLAFLILLNCSNSVLVRGVYIDAEEPAGQCVVFPVYYIRLFFQKERTKKQKRLLETLEKQEQNNTTTVLLIDKTTSISTPIISNKNSKNSNNNNNNSSNNNNNNNSNLINTKSNFKTYEEVPLNKTTNECILVKNIDEHCDHTAF</sequence>
<dbReference type="GO" id="GO:0042734">
    <property type="term" value="C:presynaptic membrane"/>
    <property type="evidence" value="ECO:0007669"/>
    <property type="project" value="TreeGrafter"/>
</dbReference>
<organism evidence="3">
    <name type="scientific">Corethrella appendiculata</name>
    <dbReference type="NCBI Taxonomy" id="1370023"/>
    <lineage>
        <taxon>Eukaryota</taxon>
        <taxon>Metazoa</taxon>
        <taxon>Ecdysozoa</taxon>
        <taxon>Arthropoda</taxon>
        <taxon>Hexapoda</taxon>
        <taxon>Insecta</taxon>
        <taxon>Pterygota</taxon>
        <taxon>Neoptera</taxon>
        <taxon>Endopterygota</taxon>
        <taxon>Diptera</taxon>
        <taxon>Nematocera</taxon>
        <taxon>Culicoidea</taxon>
        <taxon>Chaoboridae</taxon>
        <taxon>Corethrella</taxon>
    </lineage>
</organism>
<name>U5ESC6_9DIPT</name>
<dbReference type="GO" id="GO:0007274">
    <property type="term" value="P:neuromuscular synaptic transmission"/>
    <property type="evidence" value="ECO:0007669"/>
    <property type="project" value="TreeGrafter"/>
</dbReference>
<evidence type="ECO:0000313" key="3">
    <source>
        <dbReference type="EMBL" id="JAB54977.1"/>
    </source>
</evidence>
<dbReference type="PANTHER" id="PTHR35270">
    <property type="entry name" value="FUSELESS, ISOFORM A"/>
    <property type="match status" value="1"/>
</dbReference>
<dbReference type="GO" id="GO:0070073">
    <property type="term" value="P:clustering of voltage-gated calcium channels"/>
    <property type="evidence" value="ECO:0007669"/>
    <property type="project" value="TreeGrafter"/>
</dbReference>
<feature type="region of interest" description="Disordered" evidence="1">
    <location>
        <begin position="386"/>
        <end position="415"/>
    </location>
</feature>
<feature type="transmembrane region" description="Helical" evidence="2">
    <location>
        <begin position="227"/>
        <end position="245"/>
    </location>
</feature>
<dbReference type="PANTHER" id="PTHR35270:SF2">
    <property type="entry name" value="FUSELESS, ISOFORM A"/>
    <property type="match status" value="1"/>
</dbReference>
<dbReference type="EMBL" id="GANO01004894">
    <property type="protein sequence ID" value="JAB54977.1"/>
    <property type="molecule type" value="mRNA"/>
</dbReference>
<proteinExistence type="evidence at transcript level"/>
<feature type="transmembrane region" description="Helical" evidence="2">
    <location>
        <begin position="22"/>
        <end position="45"/>
    </location>
</feature>
<dbReference type="AlphaFoldDB" id="U5ESC6"/>
<feature type="transmembrane region" description="Helical" evidence="2">
    <location>
        <begin position="300"/>
        <end position="321"/>
    </location>
</feature>
<dbReference type="Pfam" id="PF15993">
    <property type="entry name" value="Fuseless"/>
    <property type="match status" value="1"/>
</dbReference>
<feature type="transmembrane region" description="Helical" evidence="2">
    <location>
        <begin position="129"/>
        <end position="149"/>
    </location>
</feature>
<feature type="transmembrane region" description="Helical" evidence="2">
    <location>
        <begin position="65"/>
        <end position="84"/>
    </location>
</feature>
<protein>
    <submittedName>
        <fullName evidence="3">Putative fuseless</fullName>
    </submittedName>
</protein>
<keyword evidence="2" id="KW-0812">Transmembrane</keyword>
<feature type="transmembrane region" description="Helical" evidence="2">
    <location>
        <begin position="96"/>
        <end position="117"/>
    </location>
</feature>
<keyword evidence="2" id="KW-1133">Transmembrane helix</keyword>
<evidence type="ECO:0000256" key="1">
    <source>
        <dbReference type="SAM" id="MobiDB-lite"/>
    </source>
</evidence>
<evidence type="ECO:0000256" key="2">
    <source>
        <dbReference type="SAM" id="Phobius"/>
    </source>
</evidence>
<dbReference type="GO" id="GO:0007270">
    <property type="term" value="P:neuron-neuron synaptic transmission"/>
    <property type="evidence" value="ECO:0007669"/>
    <property type="project" value="TreeGrafter"/>
</dbReference>
<accession>U5ESC6</accession>
<keyword evidence="2" id="KW-0472">Membrane</keyword>
<feature type="transmembrane region" description="Helical" evidence="2">
    <location>
        <begin position="257"/>
        <end position="280"/>
    </location>
</feature>
<reference evidence="3" key="1">
    <citation type="journal article" date="2014" name="Insect Biochem. Mol. Biol.">
        <title>An insight into the sialome of the frog biting fly, Corethrella appendiculata.</title>
        <authorList>
            <person name="Ribeiro J.M.C."/>
            <person name="Chagas A.C."/>
            <person name="Pham V.M."/>
            <person name="Lounibos L.P."/>
            <person name="Calvo E."/>
        </authorList>
    </citation>
    <scope>NUCLEOTIDE SEQUENCE</scope>
    <source>
        <tissue evidence="3">Salivary glands</tissue>
    </source>
</reference>
<feature type="transmembrane region" description="Helical" evidence="2">
    <location>
        <begin position="186"/>
        <end position="207"/>
    </location>
</feature>
<dbReference type="InterPro" id="IPR032751">
    <property type="entry name" value="Fuseless"/>
</dbReference>